<reference evidence="1" key="2">
    <citation type="submission" date="2018-06" db="EMBL/GenBank/DDBJ databases">
        <authorList>
            <person name="Ashton P.M."/>
            <person name="Dallman T."/>
            <person name="Nair S."/>
            <person name="De Pinna E."/>
            <person name="Peters T."/>
            <person name="Grant K."/>
        </authorList>
    </citation>
    <scope>NUCLEOTIDE SEQUENCE</scope>
    <source>
        <strain evidence="1">238461</strain>
    </source>
</reference>
<dbReference type="EMBL" id="QAUU01000005">
    <property type="protein sequence ID" value="TAD64564.1"/>
    <property type="molecule type" value="Genomic_DNA"/>
</dbReference>
<name>A0A607Y3F3_SALET</name>
<evidence type="ECO:0000313" key="3">
    <source>
        <dbReference type="EMBL" id="TAD64564.1"/>
    </source>
</evidence>
<evidence type="ECO:0000313" key="2">
    <source>
        <dbReference type="EMBL" id="ECV0366628.1"/>
    </source>
</evidence>
<organism evidence="2">
    <name type="scientific">Salmonella enterica subsp. enterica serovar Albany</name>
    <dbReference type="NCBI Taxonomy" id="211968"/>
    <lineage>
        <taxon>Bacteria</taxon>
        <taxon>Pseudomonadati</taxon>
        <taxon>Pseudomonadota</taxon>
        <taxon>Gammaproteobacteria</taxon>
        <taxon>Enterobacterales</taxon>
        <taxon>Enterobacteriaceae</taxon>
        <taxon>Salmonella</taxon>
    </lineage>
</organism>
<protein>
    <submittedName>
        <fullName evidence="2">Uncharacterized protein</fullName>
    </submittedName>
</protein>
<dbReference type="Proteomes" id="UP000293700">
    <property type="component" value="Unassembled WGS sequence"/>
</dbReference>
<dbReference type="EMBL" id="AAGVHF010000022">
    <property type="protein sequence ID" value="EBS3628761.1"/>
    <property type="molecule type" value="Genomic_DNA"/>
</dbReference>
<gene>
    <name evidence="2" type="ORF">D3D97_07100</name>
    <name evidence="3" type="ORF">DBZ74_04365</name>
    <name evidence="1" type="ORF">DPD93_17935</name>
</gene>
<reference evidence="2" key="3">
    <citation type="submission" date="2018-09" db="EMBL/GenBank/DDBJ databases">
        <authorList>
            <consortium name="GenomeTrakr network: Whole genome sequencing for foodborne pathogen traceback"/>
        </authorList>
    </citation>
    <scope>NUCLEOTIDE SEQUENCE</scope>
    <source>
        <strain evidence="2">FSIS21822039</strain>
    </source>
</reference>
<comment type="caution">
    <text evidence="2">The sequence shown here is derived from an EMBL/GenBank/DDBJ whole genome shotgun (WGS) entry which is preliminary data.</text>
</comment>
<proteinExistence type="predicted"/>
<reference evidence="3 4" key="1">
    <citation type="submission" date="2018-04" db="EMBL/GenBank/DDBJ databases">
        <title>Comparative genomic analysis of various Salmonella enterica serotypes in Singapore.</title>
        <authorList>
            <person name="Kohli G.S."/>
            <person name="Zwe Y.H."/>
            <person name="Ding Y."/>
            <person name="Givskov M."/>
            <person name="Liang Y."/>
        </authorList>
    </citation>
    <scope>NUCLEOTIDE SEQUENCE [LARGE SCALE GENOMIC DNA]</scope>
    <source>
        <strain evidence="4">sg_wb24</strain>
        <strain evidence="3">Sg_wb24</strain>
    </source>
</reference>
<evidence type="ECO:0000313" key="1">
    <source>
        <dbReference type="EMBL" id="EBS3628761.1"/>
    </source>
</evidence>
<sequence>MKREPKKTVKIKRFRYSLDWFTVDDVECEVGNGFSYEMQFRLGAWYLMGKYYDYHGKHIAYFMRQALAWLEGHSCSDDSQDKSDNSPLPRYQVIELTMLVKQLVSQLKKAKPDCKLPERAMDYLLRNGLVSVEGVLR</sequence>
<dbReference type="EMBL" id="AAKSWE010000005">
    <property type="protein sequence ID" value="ECV0366628.1"/>
    <property type="molecule type" value="Genomic_DNA"/>
</dbReference>
<dbReference type="RefSeq" id="WP_023241537.1">
    <property type="nucleotide sequence ID" value="NZ_CP036165.1"/>
</dbReference>
<evidence type="ECO:0000313" key="4">
    <source>
        <dbReference type="Proteomes" id="UP000293700"/>
    </source>
</evidence>
<dbReference type="AlphaFoldDB" id="A0A607Y3F3"/>
<accession>A0A607Y3F3</accession>